<dbReference type="Proteomes" id="UP001319045">
    <property type="component" value="Chromosome"/>
</dbReference>
<dbReference type="InterPro" id="IPR016039">
    <property type="entry name" value="Thiolase-like"/>
</dbReference>
<proteinExistence type="predicted"/>
<protein>
    <recommendedName>
        <fullName evidence="1">Beta-ketoacyl synthase-like N-terminal domain-containing protein</fullName>
    </recommendedName>
</protein>
<evidence type="ECO:0000259" key="1">
    <source>
        <dbReference type="Pfam" id="PF13723"/>
    </source>
</evidence>
<dbReference type="InterPro" id="IPR014030">
    <property type="entry name" value="Ketoacyl_synth_N"/>
</dbReference>
<evidence type="ECO:0000313" key="3">
    <source>
        <dbReference type="Proteomes" id="UP001319045"/>
    </source>
</evidence>
<feature type="domain" description="Beta-ketoacyl synthase-like N-terminal" evidence="1">
    <location>
        <begin position="20"/>
        <end position="150"/>
    </location>
</feature>
<dbReference type="EMBL" id="AP024484">
    <property type="protein sequence ID" value="BCS85935.1"/>
    <property type="molecule type" value="Genomic_DNA"/>
</dbReference>
<reference evidence="2 3" key="1">
    <citation type="journal article" date="2022" name="Int. J. Syst. Evol. Microbiol.">
        <title>Prevotella herbatica sp. nov., a plant polysaccharide-decomposing anaerobic bacterium isolated from a methanogenic reactor.</title>
        <authorList>
            <person name="Uek A."/>
            <person name="Tonouchi A."/>
            <person name="Kaku N."/>
            <person name="Ueki K."/>
        </authorList>
    </citation>
    <scope>NUCLEOTIDE SEQUENCE [LARGE SCALE GENOMIC DNA]</scope>
    <source>
        <strain evidence="2 3">WR041</strain>
    </source>
</reference>
<dbReference type="Pfam" id="PF13723">
    <property type="entry name" value="Ketoacyl-synt_2"/>
    <property type="match status" value="1"/>
</dbReference>
<dbReference type="Gene3D" id="3.40.47.10">
    <property type="match status" value="1"/>
</dbReference>
<dbReference type="SUPFAM" id="SSF53901">
    <property type="entry name" value="Thiolase-like"/>
    <property type="match status" value="1"/>
</dbReference>
<sequence length="208" mass="23318">MENNVYVIAEVDNVSEAEYREYLNPIKTRRYGRLLKRALVSAMKAIKISGIEQPDAIINGTALGCVENSERLLTALSVEGESVSMPTNFMQSTHNTIASLIGMYTHNHGYNCTYSHKNISFESGMLDAYMQIKLGKIKTALVCVNDEITQDIRLKANKVGLKSDVKDRSYAVVLSSEKTDKAYKMIKDIRISHDRIKGDTAEIIYSKI</sequence>
<organism evidence="2 3">
    <name type="scientific">Prevotella herbatica</name>
    <dbReference type="NCBI Taxonomy" id="2801997"/>
    <lineage>
        <taxon>Bacteria</taxon>
        <taxon>Pseudomonadati</taxon>
        <taxon>Bacteroidota</taxon>
        <taxon>Bacteroidia</taxon>
        <taxon>Bacteroidales</taxon>
        <taxon>Prevotellaceae</taxon>
        <taxon>Prevotella</taxon>
    </lineage>
</organism>
<name>A0ABM8HXH4_9BACT</name>
<gene>
    <name evidence="2" type="ORF">prwr041_18280</name>
</gene>
<keyword evidence="3" id="KW-1185">Reference proteome</keyword>
<dbReference type="RefSeq" id="WP_207153538.1">
    <property type="nucleotide sequence ID" value="NZ_AP024484.1"/>
</dbReference>
<evidence type="ECO:0000313" key="2">
    <source>
        <dbReference type="EMBL" id="BCS85935.1"/>
    </source>
</evidence>
<accession>A0ABM8HXH4</accession>